<evidence type="ECO:0000313" key="4">
    <source>
        <dbReference type="Proteomes" id="UP001194580"/>
    </source>
</evidence>
<evidence type="ECO:0000256" key="2">
    <source>
        <dbReference type="SAM" id="SignalP"/>
    </source>
</evidence>
<feature type="region of interest" description="Disordered" evidence="1">
    <location>
        <begin position="88"/>
        <end position="124"/>
    </location>
</feature>
<protein>
    <submittedName>
        <fullName evidence="3">Uncharacterized protein</fullName>
    </submittedName>
</protein>
<accession>A0AAD4DLU7</accession>
<organism evidence="3 4">
    <name type="scientific">Linnemannia exigua</name>
    <dbReference type="NCBI Taxonomy" id="604196"/>
    <lineage>
        <taxon>Eukaryota</taxon>
        <taxon>Fungi</taxon>
        <taxon>Fungi incertae sedis</taxon>
        <taxon>Mucoromycota</taxon>
        <taxon>Mortierellomycotina</taxon>
        <taxon>Mortierellomycetes</taxon>
        <taxon>Mortierellales</taxon>
        <taxon>Mortierellaceae</taxon>
        <taxon>Linnemannia</taxon>
    </lineage>
</organism>
<evidence type="ECO:0000313" key="3">
    <source>
        <dbReference type="EMBL" id="KAG0281558.1"/>
    </source>
</evidence>
<proteinExistence type="predicted"/>
<feature type="chain" id="PRO_5042017306" evidence="2">
    <location>
        <begin position="20"/>
        <end position="339"/>
    </location>
</feature>
<gene>
    <name evidence="3" type="ORF">BGZ95_002366</name>
</gene>
<feature type="compositionally biased region" description="Polar residues" evidence="1">
    <location>
        <begin position="236"/>
        <end position="255"/>
    </location>
</feature>
<keyword evidence="4" id="KW-1185">Reference proteome</keyword>
<evidence type="ECO:0000256" key="1">
    <source>
        <dbReference type="SAM" id="MobiDB-lite"/>
    </source>
</evidence>
<comment type="caution">
    <text evidence="3">The sequence shown here is derived from an EMBL/GenBank/DDBJ whole genome shotgun (WGS) entry which is preliminary data.</text>
</comment>
<feature type="region of interest" description="Disordered" evidence="1">
    <location>
        <begin position="159"/>
        <end position="261"/>
    </location>
</feature>
<name>A0AAD4DLU7_9FUNG</name>
<dbReference type="Proteomes" id="UP001194580">
    <property type="component" value="Unassembled WGS sequence"/>
</dbReference>
<feature type="signal peptide" evidence="2">
    <location>
        <begin position="1"/>
        <end position="19"/>
    </location>
</feature>
<feature type="compositionally biased region" description="Low complexity" evidence="1">
    <location>
        <begin position="159"/>
        <end position="188"/>
    </location>
</feature>
<feature type="compositionally biased region" description="Polar residues" evidence="1">
    <location>
        <begin position="91"/>
        <end position="112"/>
    </location>
</feature>
<sequence length="339" mass="36600">MQALTPLLFAMLFPRFSNSKNDSTPDAEGHDTIESLLNGHRNSTSSELSPSSPSFFSFGEGYPVDEYSNNSQEYHSAKVRRHHSTGALIDSAQSNNSNLPRNTNIRRNNTVPQVRRASGRPQPQRLSIDHAAFIATYPSLDGLGDMGYRSSSSLDYYRNNNNTANTANNSNNNSSTSPRSPRSKASSSKLRKQQSQETLPSRASTSSIASMVSDASSSSSSSVASTSSSAREPLTPTKTSNYHSIHGTDASSLTTKKSKRASLPVTIVRPGNNKSNLIALDSVAQEEQENDNKLQAKSMLCQSPQSDNFFSTEESFAGSAVVASEGIVKARGQRQLIAH</sequence>
<dbReference type="EMBL" id="JAAAIL010000015">
    <property type="protein sequence ID" value="KAG0281558.1"/>
    <property type="molecule type" value="Genomic_DNA"/>
</dbReference>
<feature type="compositionally biased region" description="Low complexity" evidence="1">
    <location>
        <begin position="201"/>
        <end position="230"/>
    </location>
</feature>
<reference evidence="3" key="1">
    <citation type="journal article" date="2020" name="Fungal Divers.">
        <title>Resolving the Mortierellaceae phylogeny through synthesis of multi-gene phylogenetics and phylogenomics.</title>
        <authorList>
            <person name="Vandepol N."/>
            <person name="Liber J."/>
            <person name="Desiro A."/>
            <person name="Na H."/>
            <person name="Kennedy M."/>
            <person name="Barry K."/>
            <person name="Grigoriev I.V."/>
            <person name="Miller A.N."/>
            <person name="O'Donnell K."/>
            <person name="Stajich J.E."/>
            <person name="Bonito G."/>
        </authorList>
    </citation>
    <scope>NUCLEOTIDE SEQUENCE</scope>
    <source>
        <strain evidence="3">NRRL 28262</strain>
    </source>
</reference>
<dbReference type="AlphaFoldDB" id="A0AAD4DLU7"/>
<keyword evidence="2" id="KW-0732">Signal</keyword>